<dbReference type="GO" id="GO:0003676">
    <property type="term" value="F:nucleic acid binding"/>
    <property type="evidence" value="ECO:0007669"/>
    <property type="project" value="InterPro"/>
</dbReference>
<keyword evidence="1" id="KW-0479">Metal-binding</keyword>
<gene>
    <name evidence="4" type="ORF">Tci_657000</name>
</gene>
<protein>
    <recommendedName>
        <fullName evidence="3">CCHC-type domain-containing protein</fullName>
    </recommendedName>
</protein>
<feature type="region of interest" description="Disordered" evidence="2">
    <location>
        <begin position="1"/>
        <end position="43"/>
    </location>
</feature>
<sequence length="203" mass="22549">MSWTGLSEFADDTVTDYSRPSPTIESTSGDDQNKNPFVTKTEASPSTISPKLFIKFVKAAEKSTTNKVETVKKPSVKACYNCGHFDHLSYDCGLGVKMGRSSPKNNYTHRKSPKAREGVKSKNFSSQGEKLEDAVRTKRSRGVGDYILQVKKKVLTKKLDCRCSIKFRGGLLGIKCSKIFPLSVMNSHFQCILPLLVKKCSHC</sequence>
<feature type="domain" description="CCHC-type" evidence="3">
    <location>
        <begin position="79"/>
        <end position="92"/>
    </location>
</feature>
<dbReference type="PROSITE" id="PS50158">
    <property type="entry name" value="ZF_CCHC"/>
    <property type="match status" value="1"/>
</dbReference>
<accession>A0A699KAR6</accession>
<dbReference type="GO" id="GO:0008270">
    <property type="term" value="F:zinc ion binding"/>
    <property type="evidence" value="ECO:0007669"/>
    <property type="project" value="UniProtKB-KW"/>
</dbReference>
<proteinExistence type="predicted"/>
<dbReference type="AlphaFoldDB" id="A0A699KAR6"/>
<evidence type="ECO:0000256" key="1">
    <source>
        <dbReference type="PROSITE-ProRule" id="PRU00047"/>
    </source>
</evidence>
<evidence type="ECO:0000259" key="3">
    <source>
        <dbReference type="PROSITE" id="PS50158"/>
    </source>
</evidence>
<evidence type="ECO:0000256" key="2">
    <source>
        <dbReference type="SAM" id="MobiDB-lite"/>
    </source>
</evidence>
<dbReference type="EMBL" id="BKCJ010500171">
    <property type="protein sequence ID" value="GFA85028.1"/>
    <property type="molecule type" value="Genomic_DNA"/>
</dbReference>
<organism evidence="4">
    <name type="scientific">Tanacetum cinerariifolium</name>
    <name type="common">Dalmatian daisy</name>
    <name type="synonym">Chrysanthemum cinerariifolium</name>
    <dbReference type="NCBI Taxonomy" id="118510"/>
    <lineage>
        <taxon>Eukaryota</taxon>
        <taxon>Viridiplantae</taxon>
        <taxon>Streptophyta</taxon>
        <taxon>Embryophyta</taxon>
        <taxon>Tracheophyta</taxon>
        <taxon>Spermatophyta</taxon>
        <taxon>Magnoliopsida</taxon>
        <taxon>eudicotyledons</taxon>
        <taxon>Gunneridae</taxon>
        <taxon>Pentapetalae</taxon>
        <taxon>asterids</taxon>
        <taxon>campanulids</taxon>
        <taxon>Asterales</taxon>
        <taxon>Asteraceae</taxon>
        <taxon>Asteroideae</taxon>
        <taxon>Anthemideae</taxon>
        <taxon>Anthemidinae</taxon>
        <taxon>Tanacetum</taxon>
    </lineage>
</organism>
<evidence type="ECO:0000313" key="4">
    <source>
        <dbReference type="EMBL" id="GFA85028.1"/>
    </source>
</evidence>
<feature type="compositionally biased region" description="Polar residues" evidence="2">
    <location>
        <begin position="15"/>
        <end position="43"/>
    </location>
</feature>
<keyword evidence="1" id="KW-0863">Zinc-finger</keyword>
<keyword evidence="1" id="KW-0862">Zinc</keyword>
<comment type="caution">
    <text evidence="4">The sequence shown here is derived from an EMBL/GenBank/DDBJ whole genome shotgun (WGS) entry which is preliminary data.</text>
</comment>
<feature type="region of interest" description="Disordered" evidence="2">
    <location>
        <begin position="102"/>
        <end position="132"/>
    </location>
</feature>
<reference evidence="4" key="1">
    <citation type="journal article" date="2019" name="Sci. Rep.">
        <title>Draft genome of Tanacetum cinerariifolium, the natural source of mosquito coil.</title>
        <authorList>
            <person name="Yamashiro T."/>
            <person name="Shiraishi A."/>
            <person name="Satake H."/>
            <person name="Nakayama K."/>
        </authorList>
    </citation>
    <scope>NUCLEOTIDE SEQUENCE</scope>
</reference>
<dbReference type="InterPro" id="IPR001878">
    <property type="entry name" value="Znf_CCHC"/>
</dbReference>
<name>A0A699KAR6_TANCI</name>